<reference evidence="4 5" key="1">
    <citation type="submission" date="2019-03" db="EMBL/GenBank/DDBJ databases">
        <authorList>
            <person name="Gaulin E."/>
            <person name="Dumas B."/>
        </authorList>
    </citation>
    <scope>NUCLEOTIDE SEQUENCE [LARGE SCALE GENOMIC DNA]</scope>
    <source>
        <strain evidence="4">CBS 568.67</strain>
    </source>
</reference>
<dbReference type="AlphaFoldDB" id="A0A485KXC2"/>
<dbReference type="InterPro" id="IPR044845">
    <property type="entry name" value="HPAT/SRGT1-like"/>
</dbReference>
<dbReference type="PANTHER" id="PTHR31485">
    <property type="entry name" value="PEPTIDYL SERINE ALPHA-GALACTOSYLTRANSFERASE"/>
    <property type="match status" value="1"/>
</dbReference>
<name>A0A485KXC2_9STRA</name>
<evidence type="ECO:0000313" key="3">
    <source>
        <dbReference type="EMBL" id="KAF0696099.1"/>
    </source>
</evidence>
<feature type="transmembrane region" description="Helical" evidence="2">
    <location>
        <begin position="20"/>
        <end position="40"/>
    </location>
</feature>
<keyword evidence="5" id="KW-1185">Reference proteome</keyword>
<gene>
    <name evidence="4" type="primary">Aste57867_13137</name>
    <name evidence="3" type="ORF">As57867_013088</name>
    <name evidence="4" type="ORF">ASTE57867_13137</name>
</gene>
<reference evidence="3" key="2">
    <citation type="submission" date="2019-06" db="EMBL/GenBank/DDBJ databases">
        <title>Genomics analysis of Aphanomyces spp. identifies a new class of oomycete effector associated with host adaptation.</title>
        <authorList>
            <person name="Gaulin E."/>
        </authorList>
    </citation>
    <scope>NUCLEOTIDE SEQUENCE</scope>
    <source>
        <strain evidence="3">CBS 578.67</strain>
    </source>
</reference>
<sequence>MSEVIAAPPPPPTASPSRHPVWIFAAIMALMGLGFLALNFESDFVIKTSAQHHRDTLQHAQLLAANLTAAPIVVEKIVEVVKTEIVEKIVIKEAPSAVDRTTAFTAHNYDETTVHLVYSTSCDQPNRHFLSAGLQVSASRIGHRGPITEIISGCDESGVDRVGHEPSFYYDYHQHFSPSYSQHRGPNKTDYYTPYNKPFSLQHFLENAVAPVGVSGNMPLALVDADFFFFQPLRVNTGKNISQYYHGSARQGQLVLDTVVDGQALAQDWTPYYGSGWFDPGSKDKKDAICAGKPCADVSNEDGLEYYAGTGPPYILTKHDWVVMVDDYANFVVEGRKLSDNWMVEMYAYGLAAGNHGIKHTIVSNLGATWPKVEERTWNFLPESDAEMANPCDNTSLDVVMPADPPVAIHYCQKYGFLDEDDQGWHFYKYHIPYDILKCDAMLLQLPPPTQWTDIPALNLTGWKLRSKRHEVWAECSLGKIMNQVFLTVKEKLCPMGFNTHQGIPMSEPHKRDSALPGGVPKIKTP</sequence>
<keyword evidence="2" id="KW-1133">Transmembrane helix</keyword>
<evidence type="ECO:0000313" key="5">
    <source>
        <dbReference type="Proteomes" id="UP000332933"/>
    </source>
</evidence>
<keyword evidence="2" id="KW-0472">Membrane</keyword>
<evidence type="ECO:0000256" key="2">
    <source>
        <dbReference type="SAM" id="Phobius"/>
    </source>
</evidence>
<proteinExistence type="predicted"/>
<dbReference type="PANTHER" id="PTHR31485:SF7">
    <property type="entry name" value="PEPTIDYL SERINE ALPHA-GALACTOSYLTRANSFERASE"/>
    <property type="match status" value="1"/>
</dbReference>
<dbReference type="GO" id="GO:0016757">
    <property type="term" value="F:glycosyltransferase activity"/>
    <property type="evidence" value="ECO:0007669"/>
    <property type="project" value="InterPro"/>
</dbReference>
<organism evidence="4 5">
    <name type="scientific">Aphanomyces stellatus</name>
    <dbReference type="NCBI Taxonomy" id="120398"/>
    <lineage>
        <taxon>Eukaryota</taxon>
        <taxon>Sar</taxon>
        <taxon>Stramenopiles</taxon>
        <taxon>Oomycota</taxon>
        <taxon>Saprolegniomycetes</taxon>
        <taxon>Saprolegniales</taxon>
        <taxon>Verrucalvaceae</taxon>
        <taxon>Aphanomyces</taxon>
    </lineage>
</organism>
<accession>A0A485KXC2</accession>
<keyword evidence="2" id="KW-0812">Transmembrane</keyword>
<dbReference type="Proteomes" id="UP000332933">
    <property type="component" value="Unassembled WGS sequence"/>
</dbReference>
<evidence type="ECO:0000313" key="4">
    <source>
        <dbReference type="EMBL" id="VFT89979.1"/>
    </source>
</evidence>
<evidence type="ECO:0000256" key="1">
    <source>
        <dbReference type="SAM" id="MobiDB-lite"/>
    </source>
</evidence>
<dbReference type="EMBL" id="CAADRA010005454">
    <property type="protein sequence ID" value="VFT89979.1"/>
    <property type="molecule type" value="Genomic_DNA"/>
</dbReference>
<dbReference type="EMBL" id="VJMH01005433">
    <property type="protein sequence ID" value="KAF0696099.1"/>
    <property type="molecule type" value="Genomic_DNA"/>
</dbReference>
<protein>
    <submittedName>
        <fullName evidence="4">Aste57867_13137 protein</fullName>
    </submittedName>
</protein>
<dbReference type="OrthoDB" id="2015991at2759"/>
<feature type="region of interest" description="Disordered" evidence="1">
    <location>
        <begin position="504"/>
        <end position="526"/>
    </location>
</feature>